<protein>
    <recommendedName>
        <fullName evidence="2">DUF1326 domain-containing protein</fullName>
    </recommendedName>
</protein>
<sequence>MGVAVTAPLVVPTAGIAQEQPRWSITADIAESCSCDIPCSCNFGRPERVCHGSRLYQIREGQFEGADLAGIDFVVSFHMANWTRIYMDDALAAAQTEILERLLPVAFAGFDAGAQVKESVPLTIQDLGDTFEFSVPESLVRIRLFPGLDGSPITISGLPNSAYYQYVQYESVMHNHNSESGSWSHSGSNGFRSVMRASG</sequence>
<name>A0A382DRE9_9ZZZZ</name>
<dbReference type="AlphaFoldDB" id="A0A382DRE9"/>
<dbReference type="Pfam" id="PF07040">
    <property type="entry name" value="DUF1326"/>
    <property type="match status" value="1"/>
</dbReference>
<evidence type="ECO:0008006" key="2">
    <source>
        <dbReference type="Google" id="ProtNLM"/>
    </source>
</evidence>
<proteinExistence type="predicted"/>
<organism evidence="1">
    <name type="scientific">marine metagenome</name>
    <dbReference type="NCBI Taxonomy" id="408172"/>
    <lineage>
        <taxon>unclassified sequences</taxon>
        <taxon>metagenomes</taxon>
        <taxon>ecological metagenomes</taxon>
    </lineage>
</organism>
<accession>A0A382DRE9</accession>
<evidence type="ECO:0000313" key="1">
    <source>
        <dbReference type="EMBL" id="SVB40652.1"/>
    </source>
</evidence>
<dbReference type="EMBL" id="UINC01040581">
    <property type="protein sequence ID" value="SVB40652.1"/>
    <property type="molecule type" value="Genomic_DNA"/>
</dbReference>
<gene>
    <name evidence="1" type="ORF">METZ01_LOCUS193506</name>
</gene>
<dbReference type="InterPro" id="IPR009758">
    <property type="entry name" value="DUF1326"/>
</dbReference>
<reference evidence="1" key="1">
    <citation type="submission" date="2018-05" db="EMBL/GenBank/DDBJ databases">
        <authorList>
            <person name="Lanie J.A."/>
            <person name="Ng W.-L."/>
            <person name="Kazmierczak K.M."/>
            <person name="Andrzejewski T.M."/>
            <person name="Davidsen T.M."/>
            <person name="Wayne K.J."/>
            <person name="Tettelin H."/>
            <person name="Glass J.I."/>
            <person name="Rusch D."/>
            <person name="Podicherti R."/>
            <person name="Tsui H.-C.T."/>
            <person name="Winkler M.E."/>
        </authorList>
    </citation>
    <scope>NUCLEOTIDE SEQUENCE</scope>
</reference>